<evidence type="ECO:0000313" key="3">
    <source>
        <dbReference type="Proteomes" id="UP001066276"/>
    </source>
</evidence>
<keyword evidence="3" id="KW-1185">Reference proteome</keyword>
<evidence type="ECO:0000256" key="1">
    <source>
        <dbReference type="SAM" id="MobiDB-lite"/>
    </source>
</evidence>
<accession>A0AAV7LAL9</accession>
<reference evidence="2" key="1">
    <citation type="journal article" date="2022" name="bioRxiv">
        <title>Sequencing and chromosome-scale assembly of the giantPleurodeles waltlgenome.</title>
        <authorList>
            <person name="Brown T."/>
            <person name="Elewa A."/>
            <person name="Iarovenko S."/>
            <person name="Subramanian E."/>
            <person name="Araus A.J."/>
            <person name="Petzold A."/>
            <person name="Susuki M."/>
            <person name="Suzuki K.-i.T."/>
            <person name="Hayashi T."/>
            <person name="Toyoda A."/>
            <person name="Oliveira C."/>
            <person name="Osipova E."/>
            <person name="Leigh N.D."/>
            <person name="Simon A."/>
            <person name="Yun M.H."/>
        </authorList>
    </citation>
    <scope>NUCLEOTIDE SEQUENCE</scope>
    <source>
        <strain evidence="2">20211129_DDA</strain>
        <tissue evidence="2">Liver</tissue>
    </source>
</reference>
<name>A0AAV7LAL9_PLEWA</name>
<feature type="region of interest" description="Disordered" evidence="1">
    <location>
        <begin position="135"/>
        <end position="162"/>
    </location>
</feature>
<sequence length="333" mass="37423">MVTALMILVPKQRQLMSHVLTRCTRVRLKGSVNNAEAAAAHSGAQSGAVWGVFPVRLLAFRVPEITASVSLCTIYKHTKWWEFVCNKRRARTTRRAQGTEDEDLYTNWESVKAPKHQRDLLRPIRDPLPRWQCAGTGQWQRRRRDSRVRDGPDPGAAGAQRQEARLGVKVSVMPGFPLSVCNTYFLNINKGSRGSTLRCCESTSQARQGCHKTPPPGTLLPASPYFSWHTDEMLPGAGTVPGSAALRTRPHARESERLSGLPTCPVIRGAAWTSADQMVLRGRGRNMDRRWNIASRFKGATFTTRRNTSIHYQKRSRQKRAKALCFTKAFIVF</sequence>
<proteinExistence type="predicted"/>
<comment type="caution">
    <text evidence="2">The sequence shown here is derived from an EMBL/GenBank/DDBJ whole genome shotgun (WGS) entry which is preliminary data.</text>
</comment>
<dbReference type="EMBL" id="JANPWB010000016">
    <property type="protein sequence ID" value="KAJ1085753.1"/>
    <property type="molecule type" value="Genomic_DNA"/>
</dbReference>
<organism evidence="2 3">
    <name type="scientific">Pleurodeles waltl</name>
    <name type="common">Iberian ribbed newt</name>
    <dbReference type="NCBI Taxonomy" id="8319"/>
    <lineage>
        <taxon>Eukaryota</taxon>
        <taxon>Metazoa</taxon>
        <taxon>Chordata</taxon>
        <taxon>Craniata</taxon>
        <taxon>Vertebrata</taxon>
        <taxon>Euteleostomi</taxon>
        <taxon>Amphibia</taxon>
        <taxon>Batrachia</taxon>
        <taxon>Caudata</taxon>
        <taxon>Salamandroidea</taxon>
        <taxon>Salamandridae</taxon>
        <taxon>Pleurodelinae</taxon>
        <taxon>Pleurodeles</taxon>
    </lineage>
</organism>
<evidence type="ECO:0000313" key="2">
    <source>
        <dbReference type="EMBL" id="KAJ1085753.1"/>
    </source>
</evidence>
<dbReference type="Proteomes" id="UP001066276">
    <property type="component" value="Chromosome 12"/>
</dbReference>
<gene>
    <name evidence="2" type="ORF">NDU88_005878</name>
</gene>
<dbReference type="AlphaFoldDB" id="A0AAV7LAL9"/>
<protein>
    <submittedName>
        <fullName evidence="2">Uncharacterized protein</fullName>
    </submittedName>
</protein>